<dbReference type="SMART" id="SM00448">
    <property type="entry name" value="REC"/>
    <property type="match status" value="1"/>
</dbReference>
<name>A0A1S2VJJ5_9BACT</name>
<evidence type="ECO:0000256" key="1">
    <source>
        <dbReference type="PROSITE-ProRule" id="PRU00169"/>
    </source>
</evidence>
<comment type="caution">
    <text evidence="4">The sequence shown here is derived from an EMBL/GenBank/DDBJ whole genome shotgun (WGS) entry which is preliminary data.</text>
</comment>
<dbReference type="Gene3D" id="2.40.50.1020">
    <property type="entry name" value="LytTr DNA-binding domain"/>
    <property type="match status" value="1"/>
</dbReference>
<protein>
    <recommendedName>
        <fullName evidence="6">DNA-binding response regulator</fullName>
    </recommendedName>
</protein>
<evidence type="ECO:0008006" key="6">
    <source>
        <dbReference type="Google" id="ProtNLM"/>
    </source>
</evidence>
<dbReference type="SMART" id="SM00850">
    <property type="entry name" value="LytTR"/>
    <property type="match status" value="1"/>
</dbReference>
<feature type="domain" description="HTH LytTR-type" evidence="3">
    <location>
        <begin position="124"/>
        <end position="226"/>
    </location>
</feature>
<accession>A0A1S2VJJ5</accession>
<dbReference type="Gene3D" id="3.40.50.2300">
    <property type="match status" value="1"/>
</dbReference>
<feature type="modified residue" description="4-aspartylphosphate" evidence="1">
    <location>
        <position position="38"/>
    </location>
</feature>
<dbReference type="Proteomes" id="UP000181790">
    <property type="component" value="Unassembled WGS sequence"/>
</dbReference>
<evidence type="ECO:0000259" key="3">
    <source>
        <dbReference type="PROSITE" id="PS50930"/>
    </source>
</evidence>
<dbReference type="InterPro" id="IPR007492">
    <property type="entry name" value="LytTR_DNA-bd_dom"/>
</dbReference>
<dbReference type="AlphaFoldDB" id="A0A1S2VJJ5"/>
<dbReference type="InterPro" id="IPR011006">
    <property type="entry name" value="CheY-like_superfamily"/>
</dbReference>
<gene>
    <name evidence="4" type="ORF">BLX24_12060</name>
</gene>
<dbReference type="PROSITE" id="PS50930">
    <property type="entry name" value="HTH_LYTTR"/>
    <property type="match status" value="1"/>
</dbReference>
<dbReference type="GO" id="GO:0000156">
    <property type="term" value="F:phosphorelay response regulator activity"/>
    <property type="evidence" value="ECO:0007669"/>
    <property type="project" value="InterPro"/>
</dbReference>
<sequence length="226" mass="25678">MAKLGFVASDIEILGRYCVAQEALLAVERLQPDLIFLDIEMPGMDGFTFQERVRAYGAEIIFTTAYQQYAIPALRAYAFDFLLKPVDEDELAGALGRFRQKRREQRQQVSDQKQNQSPASLQKIAVPSARGMLFVPLADVVYLEAHKNYTIFHLTGKRQLVATRTLKEYELLLDTQGFFRIHHAAVINLQHLTEYIRGEGGSVILSDGSEVEVARRRKQEFLARLG</sequence>
<dbReference type="PROSITE" id="PS50110">
    <property type="entry name" value="RESPONSE_REGULATORY"/>
    <property type="match status" value="1"/>
</dbReference>
<dbReference type="PANTHER" id="PTHR37299:SF1">
    <property type="entry name" value="STAGE 0 SPORULATION PROTEIN A HOMOLOG"/>
    <property type="match status" value="1"/>
</dbReference>
<dbReference type="InterPro" id="IPR001789">
    <property type="entry name" value="Sig_transdc_resp-reg_receiver"/>
</dbReference>
<evidence type="ECO:0000313" key="4">
    <source>
        <dbReference type="EMBL" id="OIN58947.1"/>
    </source>
</evidence>
<evidence type="ECO:0000313" key="5">
    <source>
        <dbReference type="Proteomes" id="UP000181790"/>
    </source>
</evidence>
<feature type="domain" description="Response regulatory" evidence="2">
    <location>
        <begin position="1"/>
        <end position="99"/>
    </location>
</feature>
<dbReference type="GO" id="GO:0003677">
    <property type="term" value="F:DNA binding"/>
    <property type="evidence" value="ECO:0007669"/>
    <property type="project" value="InterPro"/>
</dbReference>
<reference evidence="4 5" key="1">
    <citation type="submission" date="2016-10" db="EMBL/GenBank/DDBJ databases">
        <title>Arsenicibacter rosenii gen. nov., sp. nov., an efficient arsenic-methylating bacterium isolated from an arsenic-contaminated paddy soil.</title>
        <authorList>
            <person name="Huang K."/>
        </authorList>
    </citation>
    <scope>NUCLEOTIDE SEQUENCE [LARGE SCALE GENOMIC DNA]</scope>
    <source>
        <strain evidence="4 5">SM-1</strain>
    </source>
</reference>
<dbReference type="InterPro" id="IPR046947">
    <property type="entry name" value="LytR-like"/>
</dbReference>
<keyword evidence="5" id="KW-1185">Reference proteome</keyword>
<dbReference type="Pfam" id="PF00072">
    <property type="entry name" value="Response_reg"/>
    <property type="match status" value="1"/>
</dbReference>
<proteinExistence type="predicted"/>
<dbReference type="SUPFAM" id="SSF52172">
    <property type="entry name" value="CheY-like"/>
    <property type="match status" value="1"/>
</dbReference>
<organism evidence="4 5">
    <name type="scientific">Arsenicibacter rosenii</name>
    <dbReference type="NCBI Taxonomy" id="1750698"/>
    <lineage>
        <taxon>Bacteria</taxon>
        <taxon>Pseudomonadati</taxon>
        <taxon>Bacteroidota</taxon>
        <taxon>Cytophagia</taxon>
        <taxon>Cytophagales</taxon>
        <taxon>Spirosomataceae</taxon>
        <taxon>Arsenicibacter</taxon>
    </lineage>
</organism>
<evidence type="ECO:0000259" key="2">
    <source>
        <dbReference type="PROSITE" id="PS50110"/>
    </source>
</evidence>
<keyword evidence="1" id="KW-0597">Phosphoprotein</keyword>
<dbReference type="Pfam" id="PF04397">
    <property type="entry name" value="LytTR"/>
    <property type="match status" value="1"/>
</dbReference>
<dbReference type="EMBL" id="MORL01000005">
    <property type="protein sequence ID" value="OIN58947.1"/>
    <property type="molecule type" value="Genomic_DNA"/>
</dbReference>
<dbReference type="PANTHER" id="PTHR37299">
    <property type="entry name" value="TRANSCRIPTIONAL REGULATOR-RELATED"/>
    <property type="match status" value="1"/>
</dbReference>